<keyword evidence="3" id="KW-1185">Reference proteome</keyword>
<evidence type="ECO:0000256" key="1">
    <source>
        <dbReference type="SAM" id="MobiDB-lite"/>
    </source>
</evidence>
<dbReference type="HOGENOM" id="CLU_1182591_0_0_1"/>
<proteinExistence type="predicted"/>
<dbReference type="InParanoid" id="S8DFY3"/>
<feature type="region of interest" description="Disordered" evidence="1">
    <location>
        <begin position="110"/>
        <end position="129"/>
    </location>
</feature>
<feature type="region of interest" description="Disordered" evidence="1">
    <location>
        <begin position="38"/>
        <end position="57"/>
    </location>
</feature>
<feature type="compositionally biased region" description="Basic and acidic residues" evidence="1">
    <location>
        <begin position="38"/>
        <end position="52"/>
    </location>
</feature>
<dbReference type="EMBL" id="KE504534">
    <property type="protein sequence ID" value="EPS92496.1"/>
    <property type="molecule type" value="Genomic_DNA"/>
</dbReference>
<protein>
    <submittedName>
        <fullName evidence="2">Uncharacterized protein</fullName>
    </submittedName>
</protein>
<feature type="non-terminal residue" evidence="2">
    <location>
        <position position="235"/>
    </location>
</feature>
<name>S8DFY3_FOMSC</name>
<dbReference type="AlphaFoldDB" id="S8DFY3"/>
<evidence type="ECO:0000313" key="3">
    <source>
        <dbReference type="Proteomes" id="UP000015241"/>
    </source>
</evidence>
<gene>
    <name evidence="2" type="ORF">FOMPIDRAFT_1021012</name>
</gene>
<evidence type="ECO:0000313" key="2">
    <source>
        <dbReference type="EMBL" id="EPS92496.1"/>
    </source>
</evidence>
<reference evidence="2 3" key="1">
    <citation type="journal article" date="2012" name="Science">
        <title>The Paleozoic origin of enzymatic lignin decomposition reconstructed from 31 fungal genomes.</title>
        <authorList>
            <person name="Floudas D."/>
            <person name="Binder M."/>
            <person name="Riley R."/>
            <person name="Barry K."/>
            <person name="Blanchette R.A."/>
            <person name="Henrissat B."/>
            <person name="Martinez A.T."/>
            <person name="Otillar R."/>
            <person name="Spatafora J.W."/>
            <person name="Yadav J.S."/>
            <person name="Aerts A."/>
            <person name="Benoit I."/>
            <person name="Boyd A."/>
            <person name="Carlson A."/>
            <person name="Copeland A."/>
            <person name="Coutinho P.M."/>
            <person name="de Vries R.P."/>
            <person name="Ferreira P."/>
            <person name="Findley K."/>
            <person name="Foster B."/>
            <person name="Gaskell J."/>
            <person name="Glotzer D."/>
            <person name="Gorecki P."/>
            <person name="Heitman J."/>
            <person name="Hesse C."/>
            <person name="Hori C."/>
            <person name="Igarashi K."/>
            <person name="Jurgens J.A."/>
            <person name="Kallen N."/>
            <person name="Kersten P."/>
            <person name="Kohler A."/>
            <person name="Kuees U."/>
            <person name="Kumar T.K.A."/>
            <person name="Kuo A."/>
            <person name="LaButti K."/>
            <person name="Larrondo L.F."/>
            <person name="Lindquist E."/>
            <person name="Ling A."/>
            <person name="Lombard V."/>
            <person name="Lucas S."/>
            <person name="Lundell T."/>
            <person name="Martin R."/>
            <person name="McLaughlin D.J."/>
            <person name="Morgenstern I."/>
            <person name="Morin E."/>
            <person name="Murat C."/>
            <person name="Nagy L.G."/>
            <person name="Nolan M."/>
            <person name="Ohm R.A."/>
            <person name="Patyshakuliyeva A."/>
            <person name="Rokas A."/>
            <person name="Ruiz-Duenas F.J."/>
            <person name="Sabat G."/>
            <person name="Salamov A."/>
            <person name="Samejima M."/>
            <person name="Schmutz J."/>
            <person name="Slot J.C."/>
            <person name="St John F."/>
            <person name="Stenlid J."/>
            <person name="Sun H."/>
            <person name="Sun S."/>
            <person name="Syed K."/>
            <person name="Tsang A."/>
            <person name="Wiebenga A."/>
            <person name="Young D."/>
            <person name="Pisabarro A."/>
            <person name="Eastwood D.C."/>
            <person name="Martin F."/>
            <person name="Cullen D."/>
            <person name="Grigoriev I.V."/>
            <person name="Hibbett D.S."/>
        </authorList>
    </citation>
    <scope>NUCLEOTIDE SEQUENCE</scope>
    <source>
        <strain evidence="3">FP-58527</strain>
    </source>
</reference>
<sequence>MSTRMAPCHCITHQCKGEHIKYADMRLHKVDDERRAARIKAQESPEIPREGGDGILEEGCGTEVEETRGETRNAEQTADGSLDKMICDLMYMTMSDGALETGATQSNTMWGRDTGDQPTTHPTPLPHLNDHVRAPPKDLYGELLLLDLDIDAHAESCADAAAKGMSAPVGSTNSRSAVKTLQDEHTWFSRTRLTIRSLNNLGPGHKTNAAASCVRDITAAAVPATSDGPAILIDT</sequence>
<accession>S8DFY3</accession>
<dbReference type="Proteomes" id="UP000015241">
    <property type="component" value="Unassembled WGS sequence"/>
</dbReference>
<organism evidence="2 3">
    <name type="scientific">Fomitopsis schrenkii</name>
    <name type="common">Brown rot fungus</name>
    <dbReference type="NCBI Taxonomy" id="2126942"/>
    <lineage>
        <taxon>Eukaryota</taxon>
        <taxon>Fungi</taxon>
        <taxon>Dikarya</taxon>
        <taxon>Basidiomycota</taxon>
        <taxon>Agaricomycotina</taxon>
        <taxon>Agaricomycetes</taxon>
        <taxon>Polyporales</taxon>
        <taxon>Fomitopsis</taxon>
    </lineage>
</organism>